<feature type="domain" description="Retrovirus-related Pol polyprotein from transposon TNT 1-94-like beta-barrel" evidence="2">
    <location>
        <begin position="45"/>
        <end position="124"/>
    </location>
</feature>
<dbReference type="Pfam" id="PF22936">
    <property type="entry name" value="Pol_BBD"/>
    <property type="match status" value="1"/>
</dbReference>
<dbReference type="HOGENOM" id="CLU_871610_0_0_1"/>
<feature type="compositionally biased region" description="Basic and acidic residues" evidence="1">
    <location>
        <begin position="208"/>
        <end position="220"/>
    </location>
</feature>
<feature type="compositionally biased region" description="Polar residues" evidence="1">
    <location>
        <begin position="1"/>
        <end position="16"/>
    </location>
</feature>
<dbReference type="InParanoid" id="G9MSJ2"/>
<feature type="region of interest" description="Disordered" evidence="1">
    <location>
        <begin position="266"/>
        <end position="293"/>
    </location>
</feature>
<feature type="region of interest" description="Disordered" evidence="1">
    <location>
        <begin position="1"/>
        <end position="24"/>
    </location>
</feature>
<dbReference type="PANTHER" id="PTHR40628">
    <property type="entry name" value="CHROMO DOMAIN-CONTAINING PROTEIN"/>
    <property type="match status" value="1"/>
</dbReference>
<keyword evidence="4" id="KW-1185">Reference proteome</keyword>
<accession>G9MSJ2</accession>
<feature type="region of interest" description="Disordered" evidence="1">
    <location>
        <begin position="202"/>
        <end position="226"/>
    </location>
</feature>
<dbReference type="InterPro" id="IPR054722">
    <property type="entry name" value="PolX-like_BBD"/>
</dbReference>
<reference evidence="3 4" key="1">
    <citation type="journal article" date="2011" name="Genome Biol.">
        <title>Comparative genome sequence analysis underscores mycoparasitism as the ancestral life style of Trichoderma.</title>
        <authorList>
            <person name="Kubicek C.P."/>
            <person name="Herrera-Estrella A."/>
            <person name="Seidl-Seiboth V."/>
            <person name="Martinez D.A."/>
            <person name="Druzhinina I.S."/>
            <person name="Thon M."/>
            <person name="Zeilinger S."/>
            <person name="Casas-Flores S."/>
            <person name="Horwitz B.A."/>
            <person name="Mukherjee P.K."/>
            <person name="Mukherjee M."/>
            <person name="Kredics L."/>
            <person name="Alcaraz L.D."/>
            <person name="Aerts A."/>
            <person name="Antal Z."/>
            <person name="Atanasova L."/>
            <person name="Cervantes-Badillo M.G."/>
            <person name="Challacombe J."/>
            <person name="Chertkov O."/>
            <person name="McCluskey K."/>
            <person name="Coulpier F."/>
            <person name="Deshpande N."/>
            <person name="von Doehren H."/>
            <person name="Ebbole D.J."/>
            <person name="Esquivel-Naranjo E.U."/>
            <person name="Fekete E."/>
            <person name="Flipphi M."/>
            <person name="Glaser F."/>
            <person name="Gomez-Rodriguez E.Y."/>
            <person name="Gruber S."/>
            <person name="Han C."/>
            <person name="Henrissat B."/>
            <person name="Hermosa R."/>
            <person name="Hernandez-Onate M."/>
            <person name="Karaffa L."/>
            <person name="Kosti I."/>
            <person name="Le Crom S."/>
            <person name="Lindquist E."/>
            <person name="Lucas S."/>
            <person name="Luebeck M."/>
            <person name="Luebeck P.S."/>
            <person name="Margeot A."/>
            <person name="Metz B."/>
            <person name="Misra M."/>
            <person name="Nevalainen H."/>
            <person name="Omann M."/>
            <person name="Packer N."/>
            <person name="Perrone G."/>
            <person name="Uresti-Rivera E.E."/>
            <person name="Salamov A."/>
            <person name="Schmoll M."/>
            <person name="Seiboth B."/>
            <person name="Shapiro H."/>
            <person name="Sukno S."/>
            <person name="Tamayo-Ramos J.A."/>
            <person name="Tisch D."/>
            <person name="Wiest A."/>
            <person name="Wilkinson H.H."/>
            <person name="Zhang M."/>
            <person name="Coutinho P.M."/>
            <person name="Kenerley C.M."/>
            <person name="Monte E."/>
            <person name="Baker S.E."/>
            <person name="Grigoriev I.V."/>
        </authorList>
    </citation>
    <scope>NUCLEOTIDE SEQUENCE [LARGE SCALE GENOMIC DNA]</scope>
    <source>
        <strain evidence="4">Gv29-8 / FGSC 10586</strain>
    </source>
</reference>
<proteinExistence type="predicted"/>
<evidence type="ECO:0000313" key="3">
    <source>
        <dbReference type="EMBL" id="EHK22996.1"/>
    </source>
</evidence>
<name>G9MSJ2_HYPVG</name>
<dbReference type="VEuPathDB" id="FungiDB:TRIVIDRAFT_60187"/>
<evidence type="ECO:0000259" key="2">
    <source>
        <dbReference type="Pfam" id="PF22936"/>
    </source>
</evidence>
<gene>
    <name evidence="3" type="ORF">TRIVIDRAFT_60187</name>
</gene>
<dbReference type="GeneID" id="25796040"/>
<comment type="caution">
    <text evidence="3">The sequence shown here is derived from an EMBL/GenBank/DDBJ whole genome shotgun (WGS) entry which is preliminary data.</text>
</comment>
<sequence length="293" mass="32901">MKRKTTASNTSHSPQPSKRRRRGSITAADIAKTWQDSPQPFSADWVISINSNVHICNDRKWFTELTSFLTVVTSTFSSGATMVLGVGTVHLPVKRHPDLRGPQAHHLLCLTNVLYAPWSKFNILGSPIFDIAALFSMYSTPKSRGSLTDGNGNPIAFFSPKAPLPCLRLSGPPVGPRLAPTKFEPNAVYILTVTWPGSERARWNARGQQDEAEAKPRQRAGEQPYTAEEKEWLKKHYRGEYKFLMAHGLSIYDEEEREEGRAIMRALAREDDEDDGGERRGGERRGERRRGRG</sequence>
<dbReference type="EMBL" id="ABDF02000006">
    <property type="protein sequence ID" value="EHK22996.1"/>
    <property type="molecule type" value="Genomic_DNA"/>
</dbReference>
<organism evidence="3 4">
    <name type="scientific">Hypocrea virens (strain Gv29-8 / FGSC 10586)</name>
    <name type="common">Gliocladium virens</name>
    <name type="synonym">Trichoderma virens</name>
    <dbReference type="NCBI Taxonomy" id="413071"/>
    <lineage>
        <taxon>Eukaryota</taxon>
        <taxon>Fungi</taxon>
        <taxon>Dikarya</taxon>
        <taxon>Ascomycota</taxon>
        <taxon>Pezizomycotina</taxon>
        <taxon>Sordariomycetes</taxon>
        <taxon>Hypocreomycetidae</taxon>
        <taxon>Hypocreales</taxon>
        <taxon>Hypocreaceae</taxon>
        <taxon>Trichoderma</taxon>
    </lineage>
</organism>
<evidence type="ECO:0000313" key="4">
    <source>
        <dbReference type="Proteomes" id="UP000007115"/>
    </source>
</evidence>
<dbReference type="Proteomes" id="UP000007115">
    <property type="component" value="Unassembled WGS sequence"/>
</dbReference>
<dbReference type="eggNOG" id="ENOG502SQ6I">
    <property type="taxonomic scope" value="Eukaryota"/>
</dbReference>
<dbReference type="RefSeq" id="XP_013957196.1">
    <property type="nucleotide sequence ID" value="XM_014101721.1"/>
</dbReference>
<dbReference type="PANTHER" id="PTHR40628:SF1">
    <property type="entry name" value="CHROMO DOMAIN-CONTAINING PROTEIN"/>
    <property type="match status" value="1"/>
</dbReference>
<dbReference type="OMA" id="AKDRCWF"/>
<protein>
    <recommendedName>
        <fullName evidence="2">Retrovirus-related Pol polyprotein from transposon TNT 1-94-like beta-barrel domain-containing protein</fullName>
    </recommendedName>
</protein>
<evidence type="ECO:0000256" key="1">
    <source>
        <dbReference type="SAM" id="MobiDB-lite"/>
    </source>
</evidence>
<dbReference type="OrthoDB" id="4232400at2759"/>
<dbReference type="AlphaFoldDB" id="G9MSJ2"/>
<feature type="compositionally biased region" description="Basic and acidic residues" evidence="1">
    <location>
        <begin position="277"/>
        <end position="286"/>
    </location>
</feature>